<sequence length="1385" mass="159709">MSEDLLYPNKNDDFIRDFCYFYSLRSLDGMNEQTRISIFQWALSNFIDIDKIRYAEFFLVAAYLHACLWVYGQTINAICEMVKLSVDFVDISPVEGLADFKEEDAVLKLITSSTITYEMIDGTDKKVKEVHDEIMGSTTTPSEIKEPDRKESYQFTDLHTLDLSKYDNKSEDSISQMKSTVDVTENRMVRMTIKQFVKTLCFSILPTRKLIEKHPIYEWQILVCKVLPLASIVNDDCSERTALQFCREIVEILCIANCMPSGYITDLGQCITECFGKLDSMPVCECMYNILKKLQIENYVKTSILQRLFCSYVSKCIISNADNTEPLTFALNRISESEIFDNTLTFFGQVVKFAVMIDLAENEYVYLNILQDINESNEHFAMCFDNYLVDMDITSMNNMSLPMLLVDALEQYAFDDSLTVIHLESIKSSSDETLQCLSCSFRIVETGVISLKFTIAIAFIRKFIALFAKLLEANKYDGSAIQLLAQHVNSIMVKTTNYKYSAFISTEILHLFFKHIDQSIGHQNINRICRKMEPYIPVLKKVMWSDTFVEQSAVFNPLFLYLDKDNFNLLYTQLVSAGQKNNKLADILIEKKDVVTCLGVIAQTFFMSRCLKERDDSEIRLASRIADILDKINITKESKCIISSLLGITDFKHNLFDLSIMIESPQPQIVSVMLHLTCIIGVLSPSNNYWHRMVMMPLSLKKCYLPLTTFDKYKNKDGSSNGFDEISEVTYDIMQLFLHSCIVISLELDAASPEVVMNCIDIADNNAHSHLELQIQQYWQSLQQLLQLNCNDLCILLHTIIFKTQQLFISTHNVNEEADTTTYLLKHASVIDQLLPNRFHMIQESKQHYASLSDLSSSMSLENCVTEVKPCHYDVNINFVTRLFRVYRNPTKDTLLANFNIAALKQTVPFLHLTLQNIDKLCQPQKMVSVLKWHLSLVACSSYKFRKVDFKELTVAMVIAEEHDDRRRHLLEKTFELFKNDWNEVYSYELNHLSCKHTDSSEFINTKTKMKDISSEDDNSPIQNILKKLIAIQNNFLSEACESKSLNENPRSVSVLDIRKKNLLKFEWDDRFLTFSQCDTGHGFAQKLDFDYEKIEQEMKAEILVGKCFVTMENLPKIFFTDDLFQNSVDLLKEIQVAVRQQKLTSEIKKEIEKKMERNVSQITNLLTYTGMVLSLIRKTGAQPDQPIAEYLKKWESVTGKASWESKHLFSENMQICHSVSLYQWLEELNGENVANSLDNTYRSPLPKAGKDSLMKASKVNIVHIEKLDHAVKVFVHRCLSSSTNALRLDQPLIDYLCCEHFWWNDDYDNGMIVCDENKVPLENLLLQTIQVEHVCEILLCTKELIEESKQTHSRISEITSAYQNVKRNEAPKRARSKATKLMRT</sequence>
<proteinExistence type="predicted"/>
<dbReference type="PANTHER" id="PTHR22605">
    <property type="entry name" value="RZ-TYPE DOMAIN-CONTAINING PROTEIN"/>
    <property type="match status" value="1"/>
</dbReference>
<dbReference type="OrthoDB" id="2377977at2759"/>
<name>A0A6J8AQ79_MYTCO</name>
<reference evidence="1 2" key="1">
    <citation type="submission" date="2020-06" db="EMBL/GenBank/DDBJ databases">
        <authorList>
            <person name="Li R."/>
            <person name="Bekaert M."/>
        </authorList>
    </citation>
    <scope>NUCLEOTIDE SEQUENCE [LARGE SCALE GENOMIC DNA]</scope>
    <source>
        <strain evidence="2">wild</strain>
    </source>
</reference>
<dbReference type="GO" id="GO:0016887">
    <property type="term" value="F:ATP hydrolysis activity"/>
    <property type="evidence" value="ECO:0007669"/>
    <property type="project" value="InterPro"/>
</dbReference>
<keyword evidence="2" id="KW-1185">Reference proteome</keyword>
<dbReference type="EMBL" id="CACVKT020001817">
    <property type="protein sequence ID" value="CAC5371881.1"/>
    <property type="molecule type" value="Genomic_DNA"/>
</dbReference>
<dbReference type="GO" id="GO:0004842">
    <property type="term" value="F:ubiquitin-protein transferase activity"/>
    <property type="evidence" value="ECO:0007669"/>
    <property type="project" value="InterPro"/>
</dbReference>
<dbReference type="Proteomes" id="UP000507470">
    <property type="component" value="Unassembled WGS sequence"/>
</dbReference>
<evidence type="ECO:0000313" key="2">
    <source>
        <dbReference type="Proteomes" id="UP000507470"/>
    </source>
</evidence>
<dbReference type="PANTHER" id="PTHR22605:SF1">
    <property type="entry name" value="RZ-TYPE DOMAIN-CONTAINING PROTEIN"/>
    <property type="match status" value="1"/>
</dbReference>
<evidence type="ECO:0000313" key="1">
    <source>
        <dbReference type="EMBL" id="CAC5371881.1"/>
    </source>
</evidence>
<organism evidence="1 2">
    <name type="scientific">Mytilus coruscus</name>
    <name type="common">Sea mussel</name>
    <dbReference type="NCBI Taxonomy" id="42192"/>
    <lineage>
        <taxon>Eukaryota</taxon>
        <taxon>Metazoa</taxon>
        <taxon>Spiralia</taxon>
        <taxon>Lophotrochozoa</taxon>
        <taxon>Mollusca</taxon>
        <taxon>Bivalvia</taxon>
        <taxon>Autobranchia</taxon>
        <taxon>Pteriomorphia</taxon>
        <taxon>Mytilida</taxon>
        <taxon>Mytiloidea</taxon>
        <taxon>Mytilidae</taxon>
        <taxon>Mytilinae</taxon>
        <taxon>Mytilus</taxon>
    </lineage>
</organism>
<protein>
    <submittedName>
        <fullName evidence="1">Uncharacterized protein</fullName>
    </submittedName>
</protein>
<dbReference type="InterPro" id="IPR031248">
    <property type="entry name" value="RNF213"/>
</dbReference>
<accession>A0A6J8AQ79</accession>
<gene>
    <name evidence="1" type="ORF">MCOR_10185</name>
</gene>